<accession>A0A2H3BFX8</accession>
<evidence type="ECO:0000313" key="2">
    <source>
        <dbReference type="Proteomes" id="UP000218334"/>
    </source>
</evidence>
<dbReference type="Proteomes" id="UP000218334">
    <property type="component" value="Unassembled WGS sequence"/>
</dbReference>
<proteinExistence type="predicted"/>
<evidence type="ECO:0000313" key="1">
    <source>
        <dbReference type="EMBL" id="PBK64948.1"/>
    </source>
</evidence>
<dbReference type="AlphaFoldDB" id="A0A2H3BFX8"/>
<keyword evidence="2" id="KW-1185">Reference proteome</keyword>
<sequence>MSRRYMLQRKDLLHFARALERPFSSLEKLVLDIPLSQDMHQKLLQLMLAFPVLTNSHIVSRANETSLGLANRLS</sequence>
<gene>
    <name evidence="1" type="ORF">ARMSODRAFT_1022662</name>
</gene>
<dbReference type="EMBL" id="KZ293448">
    <property type="protein sequence ID" value="PBK64948.1"/>
    <property type="molecule type" value="Genomic_DNA"/>
</dbReference>
<name>A0A2H3BFX8_9AGAR</name>
<reference evidence="2" key="1">
    <citation type="journal article" date="2017" name="Nat. Ecol. Evol.">
        <title>Genome expansion and lineage-specific genetic innovations in the forest pathogenic fungi Armillaria.</title>
        <authorList>
            <person name="Sipos G."/>
            <person name="Prasanna A.N."/>
            <person name="Walter M.C."/>
            <person name="O'Connor E."/>
            <person name="Balint B."/>
            <person name="Krizsan K."/>
            <person name="Kiss B."/>
            <person name="Hess J."/>
            <person name="Varga T."/>
            <person name="Slot J."/>
            <person name="Riley R."/>
            <person name="Boka B."/>
            <person name="Rigling D."/>
            <person name="Barry K."/>
            <person name="Lee J."/>
            <person name="Mihaltcheva S."/>
            <person name="LaButti K."/>
            <person name="Lipzen A."/>
            <person name="Waldron R."/>
            <person name="Moloney N.M."/>
            <person name="Sperisen C."/>
            <person name="Kredics L."/>
            <person name="Vagvoelgyi C."/>
            <person name="Patrignani A."/>
            <person name="Fitzpatrick D."/>
            <person name="Nagy I."/>
            <person name="Doyle S."/>
            <person name="Anderson J.B."/>
            <person name="Grigoriev I.V."/>
            <person name="Gueldener U."/>
            <person name="Muensterkoetter M."/>
            <person name="Nagy L.G."/>
        </authorList>
    </citation>
    <scope>NUCLEOTIDE SEQUENCE [LARGE SCALE GENOMIC DNA]</scope>
    <source>
        <strain evidence="2">28-4</strain>
    </source>
</reference>
<protein>
    <submittedName>
        <fullName evidence="1">Uncharacterized protein</fullName>
    </submittedName>
</protein>
<organism evidence="1 2">
    <name type="scientific">Armillaria solidipes</name>
    <dbReference type="NCBI Taxonomy" id="1076256"/>
    <lineage>
        <taxon>Eukaryota</taxon>
        <taxon>Fungi</taxon>
        <taxon>Dikarya</taxon>
        <taxon>Basidiomycota</taxon>
        <taxon>Agaricomycotina</taxon>
        <taxon>Agaricomycetes</taxon>
        <taxon>Agaricomycetidae</taxon>
        <taxon>Agaricales</taxon>
        <taxon>Marasmiineae</taxon>
        <taxon>Physalacriaceae</taxon>
        <taxon>Armillaria</taxon>
    </lineage>
</organism>